<feature type="signal peptide" evidence="1">
    <location>
        <begin position="1"/>
        <end position="22"/>
    </location>
</feature>
<evidence type="ECO:0000313" key="3">
    <source>
        <dbReference type="Proteomes" id="UP000256686"/>
    </source>
</evidence>
<dbReference type="RefSeq" id="WP_115973908.1">
    <property type="nucleotide sequence ID" value="NZ_QNVT01000048.1"/>
</dbReference>
<comment type="caution">
    <text evidence="2">The sequence shown here is derived from an EMBL/GenBank/DDBJ whole genome shotgun (WGS) entry which is preliminary data.</text>
</comment>
<keyword evidence="3" id="KW-1185">Reference proteome</keyword>
<gene>
    <name evidence="2" type="ORF">DRF65_27525</name>
</gene>
<evidence type="ECO:0000313" key="2">
    <source>
        <dbReference type="EMBL" id="REC59159.1"/>
    </source>
</evidence>
<protein>
    <recommendedName>
        <fullName evidence="4">DUF4270 domain-containing protein</fullName>
    </recommendedName>
</protein>
<organism evidence="2 3">
    <name type="scientific">Chryseobacterium pennae</name>
    <dbReference type="NCBI Taxonomy" id="2258962"/>
    <lineage>
        <taxon>Bacteria</taxon>
        <taxon>Pseudomonadati</taxon>
        <taxon>Bacteroidota</taxon>
        <taxon>Flavobacteriia</taxon>
        <taxon>Flavobacteriales</taxon>
        <taxon>Weeksellaceae</taxon>
        <taxon>Chryseobacterium group</taxon>
        <taxon>Chryseobacterium</taxon>
    </lineage>
</organism>
<feature type="chain" id="PRO_5017575121" description="DUF4270 domain-containing protein" evidence="1">
    <location>
        <begin position="23"/>
        <end position="544"/>
    </location>
</feature>
<proteinExistence type="predicted"/>
<evidence type="ECO:0000256" key="1">
    <source>
        <dbReference type="SAM" id="SignalP"/>
    </source>
</evidence>
<accession>A0A3D9C097</accession>
<name>A0A3D9C097_9FLAO</name>
<dbReference type="Proteomes" id="UP000256686">
    <property type="component" value="Unassembled WGS sequence"/>
</dbReference>
<reference evidence="3" key="1">
    <citation type="submission" date="2018-06" db="EMBL/GenBank/DDBJ databases">
        <authorList>
            <person name="Lum Nde A."/>
            <person name="Hugo C."/>
        </authorList>
    </citation>
    <scope>NUCLEOTIDE SEQUENCE [LARGE SCALE GENOMIC DNA]</scope>
    <source>
        <strain evidence="3">1_F178</strain>
    </source>
</reference>
<evidence type="ECO:0008006" key="4">
    <source>
        <dbReference type="Google" id="ProtNLM"/>
    </source>
</evidence>
<dbReference type="EMBL" id="QNVT01000048">
    <property type="protein sequence ID" value="REC59159.1"/>
    <property type="molecule type" value="Genomic_DNA"/>
</dbReference>
<dbReference type="Pfam" id="PF14092">
    <property type="entry name" value="DUF4270"/>
    <property type="match status" value="1"/>
</dbReference>
<keyword evidence="1" id="KW-0732">Signal</keyword>
<sequence length="544" mass="60506">MTHTLKRTFAMLLLAVFGSAILYNCEPDPDSLGKQLFDQDAATGNESLREVIAYNISNNDSIRSDAARLLTGVTQAGSNFSAVLGAFNEGQFGMQKASYITQLRMPVDNFDFDGPKPQVDSVVLVLKTPANTAENTYYIADSLKAPGAYDKDDFMIGTEKVPVSIEKKSYPVRKYGRYVKSMKINVNEITTFLNPNMPDVFSRSNVTVGIGDLLGSASFDGNISTVTVTKRSDNSNVFTGALGFRMPLDKDFFQKRIIDKKGSADLKDAANFTRYFKGIRISVEDKDGYLFQISPNDTDIIMYYKYDKTDNGVVTRPQTSLKFNLGSINTHIGQYEYERSATYQAALQSPNKTEGDKVLFLQGMGGASIGLKIPDSTIDSLRQMFVDKKAGIVGAKIRLFVDKKNTWTQPNFTDADRKFIVSPITFKDDKVTIDYSKWAFTSDSQKGFPIYYYKKNANNEVDYYDFTVTQALKDIVEVKDYSVAKNAPLIINAGGFVKNPAGAAYGPLVTTRATDMNRMVFIGTDKTKQSTRARLRVTYSTNNK</sequence>
<dbReference type="InterPro" id="IPR025366">
    <property type="entry name" value="DUF4270"/>
</dbReference>
<dbReference type="AlphaFoldDB" id="A0A3D9C097"/>